<keyword evidence="2" id="KW-0813">Transport</keyword>
<dbReference type="InterPro" id="IPR057601">
    <property type="entry name" value="Oar-like_b-barrel"/>
</dbReference>
<evidence type="ECO:0000313" key="10">
    <source>
        <dbReference type="Proteomes" id="UP000266693"/>
    </source>
</evidence>
<evidence type="ECO:0000259" key="8">
    <source>
        <dbReference type="Pfam" id="PF25183"/>
    </source>
</evidence>
<dbReference type="PANTHER" id="PTHR30069:SF46">
    <property type="entry name" value="OAR PROTEIN"/>
    <property type="match status" value="1"/>
</dbReference>
<evidence type="ECO:0000313" key="9">
    <source>
        <dbReference type="EMBL" id="RHW18382.1"/>
    </source>
</evidence>
<proteinExistence type="predicted"/>
<dbReference type="SUPFAM" id="SSF49452">
    <property type="entry name" value="Starch-binding domain-like"/>
    <property type="match status" value="1"/>
</dbReference>
<dbReference type="AlphaFoldDB" id="A0A396RSM7"/>
<gene>
    <name evidence="9" type="ORF">D1610_07950</name>
</gene>
<evidence type="ECO:0000256" key="5">
    <source>
        <dbReference type="ARBA" id="ARBA00023136"/>
    </source>
</evidence>
<comment type="subcellular location">
    <subcellularLocation>
        <location evidence="1">Cell outer membrane</location>
        <topology evidence="1">Multi-pass membrane protein</topology>
    </subcellularLocation>
</comment>
<reference evidence="9 10" key="1">
    <citation type="submission" date="2018-08" db="EMBL/GenBank/DDBJ databases">
        <title>The multiple taxonomic identification of Sphingomonas gilva.</title>
        <authorList>
            <person name="Zhu D."/>
            <person name="Zheng S."/>
        </authorList>
    </citation>
    <scope>NUCLEOTIDE SEQUENCE [LARGE SCALE GENOMIC DNA]</scope>
    <source>
        <strain evidence="9 10">ZDH117</strain>
    </source>
</reference>
<dbReference type="InterPro" id="IPR039426">
    <property type="entry name" value="TonB-dep_rcpt-like"/>
</dbReference>
<keyword evidence="4" id="KW-0812">Transmembrane</keyword>
<dbReference type="GO" id="GO:0009279">
    <property type="term" value="C:cell outer membrane"/>
    <property type="evidence" value="ECO:0007669"/>
    <property type="project" value="UniProtKB-SubCell"/>
</dbReference>
<feature type="chain" id="PRO_5017361300" evidence="7">
    <location>
        <begin position="41"/>
        <end position="1014"/>
    </location>
</feature>
<keyword evidence="7" id="KW-0732">Signal</keyword>
<keyword evidence="5" id="KW-0472">Membrane</keyword>
<keyword evidence="10" id="KW-1185">Reference proteome</keyword>
<dbReference type="Pfam" id="PF25183">
    <property type="entry name" value="OMP_b-brl_4"/>
    <property type="match status" value="2"/>
</dbReference>
<organism evidence="9 10">
    <name type="scientific">Sphingomonas gilva</name>
    <dbReference type="NCBI Taxonomy" id="2305907"/>
    <lineage>
        <taxon>Bacteria</taxon>
        <taxon>Pseudomonadati</taxon>
        <taxon>Pseudomonadota</taxon>
        <taxon>Alphaproteobacteria</taxon>
        <taxon>Sphingomonadales</taxon>
        <taxon>Sphingomonadaceae</taxon>
        <taxon>Sphingomonas</taxon>
    </lineage>
</organism>
<dbReference type="EMBL" id="QWLV01000002">
    <property type="protein sequence ID" value="RHW18382.1"/>
    <property type="molecule type" value="Genomic_DNA"/>
</dbReference>
<dbReference type="PANTHER" id="PTHR30069">
    <property type="entry name" value="TONB-DEPENDENT OUTER MEMBRANE RECEPTOR"/>
    <property type="match status" value="1"/>
</dbReference>
<keyword evidence="9" id="KW-0675">Receptor</keyword>
<evidence type="ECO:0000256" key="6">
    <source>
        <dbReference type="ARBA" id="ARBA00023237"/>
    </source>
</evidence>
<keyword evidence="6" id="KW-0998">Cell outer membrane</keyword>
<protein>
    <submittedName>
        <fullName evidence="9">TonB-dependent receptor</fullName>
    </submittedName>
</protein>
<evidence type="ECO:0000256" key="1">
    <source>
        <dbReference type="ARBA" id="ARBA00004571"/>
    </source>
</evidence>
<dbReference type="GO" id="GO:0030246">
    <property type="term" value="F:carbohydrate binding"/>
    <property type="evidence" value="ECO:0007669"/>
    <property type="project" value="InterPro"/>
</dbReference>
<keyword evidence="3" id="KW-1134">Transmembrane beta strand</keyword>
<evidence type="ECO:0000256" key="2">
    <source>
        <dbReference type="ARBA" id="ARBA00022448"/>
    </source>
</evidence>
<dbReference type="Gene3D" id="2.40.170.20">
    <property type="entry name" value="TonB-dependent receptor, beta-barrel domain"/>
    <property type="match status" value="1"/>
</dbReference>
<dbReference type="OrthoDB" id="9768147at2"/>
<accession>A0A396RSM7</accession>
<evidence type="ECO:0000256" key="7">
    <source>
        <dbReference type="SAM" id="SignalP"/>
    </source>
</evidence>
<feature type="signal peptide" evidence="7">
    <location>
        <begin position="1"/>
        <end position="40"/>
    </location>
</feature>
<feature type="domain" description="TonB-dependent transporter Oar-like beta-barrel" evidence="8">
    <location>
        <begin position="264"/>
        <end position="334"/>
    </location>
</feature>
<dbReference type="GO" id="GO:0044718">
    <property type="term" value="P:siderophore transmembrane transport"/>
    <property type="evidence" value="ECO:0007669"/>
    <property type="project" value="TreeGrafter"/>
</dbReference>
<name>A0A396RSM7_9SPHN</name>
<evidence type="ECO:0000256" key="3">
    <source>
        <dbReference type="ARBA" id="ARBA00022452"/>
    </source>
</evidence>
<dbReference type="SUPFAM" id="SSF56935">
    <property type="entry name" value="Porins"/>
    <property type="match status" value="1"/>
</dbReference>
<dbReference type="InterPro" id="IPR036942">
    <property type="entry name" value="Beta-barrel_TonB_sf"/>
</dbReference>
<evidence type="ECO:0000256" key="4">
    <source>
        <dbReference type="ARBA" id="ARBA00022692"/>
    </source>
</evidence>
<dbReference type="Proteomes" id="UP000266693">
    <property type="component" value="Unassembled WGS sequence"/>
</dbReference>
<comment type="caution">
    <text evidence="9">The sequence shown here is derived from an EMBL/GenBank/DDBJ whole genome shotgun (WGS) entry which is preliminary data.</text>
</comment>
<sequence>MVSFQNFVSPRTRRGASLRIAAALCLGTAASALMSTPAVAQQSNASLRGDITTDEGVTVTSVTAIEVDTNYRRPATVTEDGGYNLPSLRPGEYRLEIVTSAGPRTTDAFTLNVAQSSQLDFDFSTGGIDAGAAASGGDIVVTAARIRQMEGGEVGVTIPQRLIEQLPQNNRNFLAFADLAPGVQLITGTNGNVAIRGGAQNSRTVNVFIDGVGQKDYVLKNGITGQDSSQGNPFPQLAIGEYRVISSNYKAEFDQVSSVAITAVTKSGTNEFEGDFFVDYTDQNLRARTPTEVADGDEKTETRDFQFGGALGGPIVKDLLHFFASYEGKRQQIPVDIFPAETDNTQNIPAEYLGSFGRFNRVFNEDLYFGKLSFSPSARDLFELSVKVRKETGEGIGSGSTLREAATDTKNDEVRGLFRYERTGETWVNDFKLTYEDASWAPTPVNFANAYVFQAANGGQIFRSGAGSNYQDKGQTGYSVQNDFTYTGIENHTIKAGVKAKWVKLNALTLNAFNPVYSFNTEFNPNGGNFNTEIPWRLVFGYDDGVGDPIVESENFQFGLYIQDDWDVTDRLTLNLGIRWDMDRTPAYLDFVTPQDSIDLVSPENYPNLNDADYDITDYFSTGNERKTFMGAFQPRIGFSYVVDEARTTTIFGGYGRSYDRNQFDFLQQEISIGSFASRTIYFDTGDDEHPCPSGNNVCLPWDPIYLTQEGRDQIAADLGTSGRGLRFITNDLKVPYSDQFSLGVRRRFGSNFEAEVGYTHIESRDGFAYLLGNRLPNGDFFAPGTIWGAPFTAGAVPGGGNITLGTNGLETSSDSAYVKLTKTYTPSSPWSLNATYTFTEAEENRVYGEYFSFDYPSLADYPVLPATGSVRHRFVAAGTVDLPFGFTFSSKLELSSPPFLYGIKGDSNADNRPVVAEGLNKNPFIIGDLWAKRQIDVALTKYVPMDFFKDGARIRLRVDVLNVLNEENFTTYNSNPDDTTRPANSPSVYREISGLSIGGNPTRTFKFSAGFSF</sequence>
<dbReference type="GO" id="GO:0015344">
    <property type="term" value="F:siderophore uptake transmembrane transporter activity"/>
    <property type="evidence" value="ECO:0007669"/>
    <property type="project" value="TreeGrafter"/>
</dbReference>
<feature type="domain" description="TonB-dependent transporter Oar-like beta-barrel" evidence="8">
    <location>
        <begin position="425"/>
        <end position="886"/>
    </location>
</feature>
<dbReference type="InterPro" id="IPR013784">
    <property type="entry name" value="Carb-bd-like_fold"/>
</dbReference>